<dbReference type="KEGG" id="hazt:108670774"/>
<feature type="compositionally biased region" description="Low complexity" evidence="10">
    <location>
        <begin position="1108"/>
        <end position="1133"/>
    </location>
</feature>
<feature type="binding site" evidence="8">
    <location>
        <position position="1223"/>
    </location>
    <ligand>
        <name>Na(+)</name>
        <dbReference type="ChEBI" id="CHEBI:29101"/>
        <label>1</label>
    </ligand>
</feature>
<dbReference type="Proteomes" id="UP000694843">
    <property type="component" value="Unplaced"/>
</dbReference>
<feature type="region of interest" description="Disordered" evidence="10">
    <location>
        <begin position="1644"/>
        <end position="1664"/>
    </location>
</feature>
<feature type="transmembrane region" description="Helical" evidence="11">
    <location>
        <begin position="1374"/>
        <end position="1393"/>
    </location>
</feature>
<feature type="region of interest" description="Disordered" evidence="10">
    <location>
        <begin position="881"/>
        <end position="1036"/>
    </location>
</feature>
<name>A0A8B7NJC9_HYAAZ</name>
<comment type="subcellular location">
    <subcellularLocation>
        <location evidence="1">Membrane</location>
        <topology evidence="1">Multi-pass membrane protein</topology>
    </subcellularLocation>
</comment>
<feature type="transmembrane region" description="Helical" evidence="11">
    <location>
        <begin position="1285"/>
        <end position="1309"/>
    </location>
</feature>
<feature type="disulfide bond" evidence="9">
    <location>
        <begin position="1327"/>
        <end position="1336"/>
    </location>
</feature>
<evidence type="ECO:0000256" key="1">
    <source>
        <dbReference type="ARBA" id="ARBA00004141"/>
    </source>
</evidence>
<feature type="compositionally biased region" description="Polar residues" evidence="10">
    <location>
        <begin position="884"/>
        <end position="894"/>
    </location>
</feature>
<dbReference type="PROSITE" id="PS50267">
    <property type="entry name" value="NA_NEUROTRAN_SYMP_3"/>
    <property type="match status" value="1"/>
</dbReference>
<proteinExistence type="inferred from homology"/>
<feature type="compositionally biased region" description="Low complexity" evidence="10">
    <location>
        <begin position="1056"/>
        <end position="1074"/>
    </location>
</feature>
<evidence type="ECO:0000313" key="12">
    <source>
        <dbReference type="Proteomes" id="UP000694843"/>
    </source>
</evidence>
<feature type="transmembrane region" description="Helical" evidence="11">
    <location>
        <begin position="1764"/>
        <end position="1786"/>
    </location>
</feature>
<feature type="compositionally biased region" description="Polar residues" evidence="10">
    <location>
        <begin position="185"/>
        <end position="194"/>
    </location>
</feature>
<dbReference type="Pfam" id="PF00209">
    <property type="entry name" value="SNF"/>
    <property type="match status" value="2"/>
</dbReference>
<dbReference type="GO" id="GO:0005283">
    <property type="term" value="F:amino acid:sodium symporter activity"/>
    <property type="evidence" value="ECO:0007669"/>
    <property type="project" value="TreeGrafter"/>
</dbReference>
<feature type="compositionally biased region" description="Polar residues" evidence="10">
    <location>
        <begin position="206"/>
        <end position="221"/>
    </location>
</feature>
<dbReference type="InterPro" id="IPR037272">
    <property type="entry name" value="SNS_sf"/>
</dbReference>
<feature type="transmembrane region" description="Helical" evidence="11">
    <location>
        <begin position="1405"/>
        <end position="1423"/>
    </location>
</feature>
<organism evidence="12 13">
    <name type="scientific">Hyalella azteca</name>
    <name type="common">Amphipod</name>
    <dbReference type="NCBI Taxonomy" id="294128"/>
    <lineage>
        <taxon>Eukaryota</taxon>
        <taxon>Metazoa</taxon>
        <taxon>Ecdysozoa</taxon>
        <taxon>Arthropoda</taxon>
        <taxon>Crustacea</taxon>
        <taxon>Multicrustacea</taxon>
        <taxon>Malacostraca</taxon>
        <taxon>Eumalacostraca</taxon>
        <taxon>Peracarida</taxon>
        <taxon>Amphipoda</taxon>
        <taxon>Senticaudata</taxon>
        <taxon>Talitrida</taxon>
        <taxon>Talitroidea</taxon>
        <taxon>Hyalellidae</taxon>
        <taxon>Hyalella</taxon>
    </lineage>
</organism>
<feature type="compositionally biased region" description="Polar residues" evidence="10">
    <location>
        <begin position="943"/>
        <end position="953"/>
    </location>
</feature>
<feature type="region of interest" description="Disordered" evidence="10">
    <location>
        <begin position="1054"/>
        <end position="1201"/>
    </location>
</feature>
<evidence type="ECO:0000256" key="7">
    <source>
        <dbReference type="ARBA" id="ARBA00023136"/>
    </source>
</evidence>
<dbReference type="PRINTS" id="PR00176">
    <property type="entry name" value="NANEUSMPORT"/>
</dbReference>
<dbReference type="GO" id="GO:0015179">
    <property type="term" value="F:L-amino acid transmembrane transporter activity"/>
    <property type="evidence" value="ECO:0007669"/>
    <property type="project" value="TreeGrafter"/>
</dbReference>
<evidence type="ECO:0000256" key="9">
    <source>
        <dbReference type="PIRSR" id="PIRSR600175-2"/>
    </source>
</evidence>
<feature type="transmembrane region" description="Helical" evidence="11">
    <location>
        <begin position="1693"/>
        <end position="1714"/>
    </location>
</feature>
<evidence type="ECO:0000256" key="10">
    <source>
        <dbReference type="SAM" id="MobiDB-lite"/>
    </source>
</evidence>
<accession>A0A8B7NJC9</accession>
<feature type="region of interest" description="Disordered" evidence="10">
    <location>
        <begin position="185"/>
        <end position="221"/>
    </location>
</feature>
<keyword evidence="7 11" id="KW-0472">Membrane</keyword>
<evidence type="ECO:0000256" key="5">
    <source>
        <dbReference type="ARBA" id="ARBA00022847"/>
    </source>
</evidence>
<feature type="transmembrane region" description="Helical" evidence="11">
    <location>
        <begin position="1814"/>
        <end position="1837"/>
    </location>
</feature>
<dbReference type="GO" id="GO:0089718">
    <property type="term" value="P:amino acid import across plasma membrane"/>
    <property type="evidence" value="ECO:0007669"/>
    <property type="project" value="TreeGrafter"/>
</dbReference>
<feature type="compositionally biased region" description="Basic and acidic residues" evidence="10">
    <location>
        <begin position="817"/>
        <end position="841"/>
    </location>
</feature>
<dbReference type="PANTHER" id="PTHR11616:SF323">
    <property type="entry name" value="SODIUM-DEPENDENT TRANSPORTER BEDRAGGLED"/>
    <property type="match status" value="1"/>
</dbReference>
<feature type="region of interest" description="Disordered" evidence="10">
    <location>
        <begin position="809"/>
        <end position="857"/>
    </location>
</feature>
<feature type="compositionally biased region" description="Pro residues" evidence="10">
    <location>
        <begin position="1939"/>
        <end position="1955"/>
    </location>
</feature>
<dbReference type="GO" id="GO:0005886">
    <property type="term" value="C:plasma membrane"/>
    <property type="evidence" value="ECO:0007669"/>
    <property type="project" value="TreeGrafter"/>
</dbReference>
<keyword evidence="3" id="KW-0813">Transport</keyword>
<dbReference type="CTD" id="36747"/>
<dbReference type="GO" id="GO:0046872">
    <property type="term" value="F:metal ion binding"/>
    <property type="evidence" value="ECO:0007669"/>
    <property type="project" value="UniProtKB-KW"/>
</dbReference>
<feature type="compositionally biased region" description="Low complexity" evidence="10">
    <location>
        <begin position="976"/>
        <end position="989"/>
    </location>
</feature>
<feature type="compositionally biased region" description="Basic and acidic residues" evidence="10">
    <location>
        <begin position="761"/>
        <end position="784"/>
    </location>
</feature>
<dbReference type="SUPFAM" id="SSF161070">
    <property type="entry name" value="SNF-like"/>
    <property type="match status" value="1"/>
</dbReference>
<dbReference type="OrthoDB" id="6366319at2759"/>
<feature type="compositionally biased region" description="Polar residues" evidence="10">
    <location>
        <begin position="1019"/>
        <end position="1036"/>
    </location>
</feature>
<comment type="similarity">
    <text evidence="2">Belongs to the sodium:neurotransmitter symporter (SNF) (TC 2.A.22) family.</text>
</comment>
<feature type="transmembrane region" description="Helical" evidence="11">
    <location>
        <begin position="1481"/>
        <end position="1506"/>
    </location>
</feature>
<dbReference type="RefSeq" id="XP_018013754.1">
    <property type="nucleotide sequence ID" value="XM_018158265.2"/>
</dbReference>
<dbReference type="PANTHER" id="PTHR11616">
    <property type="entry name" value="SODIUM/CHLORIDE DEPENDENT TRANSPORTER"/>
    <property type="match status" value="1"/>
</dbReference>
<feature type="compositionally biased region" description="Low complexity" evidence="10">
    <location>
        <begin position="921"/>
        <end position="942"/>
    </location>
</feature>
<evidence type="ECO:0000256" key="11">
    <source>
        <dbReference type="SAM" id="Phobius"/>
    </source>
</evidence>
<feature type="transmembrane region" description="Helical" evidence="11">
    <location>
        <begin position="1857"/>
        <end position="1879"/>
    </location>
</feature>
<keyword evidence="8" id="KW-0479">Metal-binding</keyword>
<feature type="region of interest" description="Disordered" evidence="10">
    <location>
        <begin position="2079"/>
        <end position="2102"/>
    </location>
</feature>
<evidence type="ECO:0000256" key="4">
    <source>
        <dbReference type="ARBA" id="ARBA00022692"/>
    </source>
</evidence>
<gene>
    <name evidence="13" type="primary">LOC108670774</name>
</gene>
<dbReference type="InterPro" id="IPR000175">
    <property type="entry name" value="Na/ntran_symport"/>
</dbReference>
<dbReference type="GeneID" id="108670774"/>
<sequence>MENNEAGHCDSNGCYEYCGTIAQSSGSQSNLENFTHINQFLPKYELDNYYCTHPTGNNSGAECSSKITQYHHLTNAEHSARCANFSKAMSSSEKNGISTVYVSGTTDKDSDSCEPVHIAFVETANNTSEYSGKINLMVVTPEDEIHSVSGDPGFFVNIGSEPQVIAYSQPSDLIDLLTPLSGNSPNIGEVSSTSKQKHGTEMAESSIYQNLPRPSSSSSAFIQDMNSDKAVENMEGSFAGDKGYFGLTDSSLTSSESGLRCPVAAADPDNGTRSPGQPEAQAPCNFLHEIPVVETEGSKQPASSGQCLTPTDTSVVPFLLPGIDASVSSSRAGADLGSKQSSGVETSSHLKCIHGAIDTPPSSTINDSVVPSAVRVSDSVKASTEGDNGQAWAACHRINDLLALGTAKHAQDVPSPPATENRGTAASVLAQIPAKNDGKAPLVEIRPYRNRKNSFDNLMNMDDTNENNYHSAFDEPDTRVYAELKDVKKLDRLPIVNVESSGEKLSEIYEKMIAERQILKELSYRKNGNQCETIYADVEGLTRKFPANAAITGMRSEAKPSFFNDAIASRDEAFGASLVEEKYYKHPGLAASRALREQGEKELMAAVEQLDKTVHHLSEMSSENVFREHQSIIDDKDKKDSSREFMPDVKSILVTPNESLRQFSAIHELCQASISPKPKSDEQVFQEVSSSQVNDKIEDLKPYMVNEAINENCNFNCMPDKTGVLAKSFKRSWSSDSHSSSRSSESSILALSDEVNVTDYEYPKEDKNTESREDELSMSEDHNLDNGLVSAVTNVVRRSLRRVKRLRNSFGKARKRTNSDLEGKSEEHRRQDSEELDERRRLPGRPQLGLPSVRSPSTSAVLLPSIVASLAPAVDTAELKISSPRETLTPAQSPRQRRDARRSGPNSFRGPPPLSPARHIPPNLSSSSFRSVSPGSTSPSVSLITNGHRSLCTSPIKGLQTHDAASNTLPNDTRRTSNLLNHSSTSSNHQIPEISLYPNGRPRNDSSVSSASHNRSSSAPDNSFTSTEPSVSHHLSSQSGITSYLVSPLHLPNRNTISPSIRPPSSAARTTSPRRTQRSSDEDTRRSRTPQRTVNRRERSQNGRSGRSHVSPSNVSTSSTNSSRSASHRVSTNPGVSITPAAHSRAPSASCAEDESRRSSAAGSEGRPSESSSSSSSSTSAAGSRTDRGARRRQRPPAVTCAEDQDVWPHHHSGLMASLAVTVTVFNISRFAVLGAAFGWPFLVQWLILSLVLGVPLLTLHVALGQHTGLGALQLWKVAPIFQGVGVSLVLAQLVLGVYCSVPIAWLFVYFNDSFFTDQDAFSWSSCKKLFSGAKCSSEANLSDILPLSVPRYLSWHVQQRNVSSSWQESLGSLKFSLAFNVVIIWLLTFIALCKGNRVYGKVSYVIFIVPLLCFLAVCVYIASWTREDLSLIPDFARAFMNSRSWVAASREVFLVWGLHGPVLQQMTVHNRRGQSIKSHVWLLVLTTVLVLVLASVTGSCCAASFRHIGLKYSPSSFETPDTAQFLVPLRDSSESLDAAEGVQTDVRASSNALAPHGALWEDLYDARAEREGMSGTDDGLIHVLYDKLFYMASQLMVSHMRYDSLYVGIRISYPQLGTLYGLLYDNMLSMEKPDHLAHGPWKRPATTDWSRSPPFRKSRVQDKSRSGYQSLRLATELFPAFVGVHGAEQISMIWAMLFYFSLLLLGIAQQLAVWRTLVEIVISSTGLQRKRGLVTACCCLVGLSAALPLSSQLGPDLLYFLDYIIGCAWWLMILQLVQVFAILFVRGKPVSAQDIVSAIAGGRHASRVPGWSVHISAFACSILVPVGLLVLSISSFKSGQYREVFTWSSNGYWPVWASQVASGLQLLPILLVPLVALAQTCRFLANTRYDLFQRIQLLYRPQFVPRMQHPRPPTPPLSPSRHDLESGEGDASYSAPASPAPYSDPPPKYTPPPSYSTATGLGIAKALNANVRRSIRRLRSSFRQADTSRPRPASLHENGQQIWTTQVHNIPPSQVPETQQPSLNIGDAPSSLHEAPYIPPVDYMGESTELSEDPPPIYQTLDPLSRQKVLKMLQRAGIRRSVHSAARSSGRRSQNDRSDENVLVAPQQTTLELQGLDHLAFDHEIV</sequence>
<keyword evidence="6 11" id="KW-1133">Transmembrane helix</keyword>
<keyword evidence="8" id="KW-0915">Sodium</keyword>
<protein>
    <submittedName>
        <fullName evidence="13">Uncharacterized protein LOC108670774</fullName>
    </submittedName>
</protein>
<feature type="compositionally biased region" description="Low complexity" evidence="10">
    <location>
        <begin position="1006"/>
        <end position="1018"/>
    </location>
</feature>
<keyword evidence="4 11" id="KW-0812">Transmembrane</keyword>
<keyword evidence="9" id="KW-1015">Disulfide bond</keyword>
<evidence type="ECO:0000256" key="3">
    <source>
        <dbReference type="ARBA" id="ARBA00022448"/>
    </source>
</evidence>
<feature type="transmembrane region" description="Helical" evidence="11">
    <location>
        <begin position="1238"/>
        <end position="1264"/>
    </location>
</feature>
<evidence type="ECO:0000256" key="6">
    <source>
        <dbReference type="ARBA" id="ARBA00022989"/>
    </source>
</evidence>
<feature type="binding site" evidence="8">
    <location>
        <position position="1227"/>
    </location>
    <ligand>
        <name>Na(+)</name>
        <dbReference type="ChEBI" id="CHEBI:29101"/>
        <label>1</label>
    </ligand>
</feature>
<keyword evidence="12" id="KW-1185">Reference proteome</keyword>
<evidence type="ECO:0000313" key="13">
    <source>
        <dbReference type="RefSeq" id="XP_018013754.1"/>
    </source>
</evidence>
<keyword evidence="5" id="KW-0769">Symport</keyword>
<feature type="region of interest" description="Disordered" evidence="10">
    <location>
        <begin position="757"/>
        <end position="785"/>
    </location>
</feature>
<feature type="transmembrane region" description="Helical" evidence="11">
    <location>
        <begin position="1734"/>
        <end position="1752"/>
    </location>
</feature>
<reference evidence="13" key="1">
    <citation type="submission" date="2025-08" db="UniProtKB">
        <authorList>
            <consortium name="RefSeq"/>
        </authorList>
    </citation>
    <scope>IDENTIFICATION</scope>
    <source>
        <tissue evidence="13">Whole organism</tissue>
    </source>
</reference>
<evidence type="ECO:0000256" key="2">
    <source>
        <dbReference type="ARBA" id="ARBA00006459"/>
    </source>
</evidence>
<feature type="region of interest" description="Disordered" evidence="10">
    <location>
        <begin position="1907"/>
        <end position="1958"/>
    </location>
</feature>
<feature type="compositionally biased region" description="Low complexity" evidence="10">
    <location>
        <begin position="1159"/>
        <end position="1184"/>
    </location>
</feature>
<evidence type="ECO:0000256" key="8">
    <source>
        <dbReference type="PIRSR" id="PIRSR600175-1"/>
    </source>
</evidence>